<evidence type="ECO:0000313" key="2">
    <source>
        <dbReference type="Proteomes" id="UP000805193"/>
    </source>
</evidence>
<proteinExistence type="predicted"/>
<sequence>MHPTIIVMTLVRTHRRNLREVTKGTSSKIAPTPRRTESSPAGSSSDPELLQTIEMTVAQKTPIRAAVRAAAKQQNTWKKVQGRCQPPGSLVDSVQMASTPMSQCFDALAGAPRSSSTGRVLKTGCTEVPKPPAPHVGQRTLWFWEKDSRMDAAVFLANVVFSMGNIGVLCMAWLYVLLEYKSTSRISAAALASALLALSLFWVAFGFVRFHVLFKTYTIWRRLNTTLKVLLVDKTVDIPA</sequence>
<dbReference type="Proteomes" id="UP000805193">
    <property type="component" value="Unassembled WGS sequence"/>
</dbReference>
<comment type="caution">
    <text evidence="1">The sequence shown here is derived from an EMBL/GenBank/DDBJ whole genome shotgun (WGS) entry which is preliminary data.</text>
</comment>
<evidence type="ECO:0000313" key="1">
    <source>
        <dbReference type="EMBL" id="KAG0443553.1"/>
    </source>
</evidence>
<accession>A0AC60QV39</accession>
<reference evidence="1 2" key="1">
    <citation type="journal article" date="2020" name="Cell">
        <title>Large-Scale Comparative Analyses of Tick Genomes Elucidate Their Genetic Diversity and Vector Capacities.</title>
        <authorList>
            <consortium name="Tick Genome and Microbiome Consortium (TIGMIC)"/>
            <person name="Jia N."/>
            <person name="Wang J."/>
            <person name="Shi W."/>
            <person name="Du L."/>
            <person name="Sun Y."/>
            <person name="Zhan W."/>
            <person name="Jiang J.F."/>
            <person name="Wang Q."/>
            <person name="Zhang B."/>
            <person name="Ji P."/>
            <person name="Bell-Sakyi L."/>
            <person name="Cui X.M."/>
            <person name="Yuan T.T."/>
            <person name="Jiang B.G."/>
            <person name="Yang W.F."/>
            <person name="Lam T.T."/>
            <person name="Chang Q.C."/>
            <person name="Ding S.J."/>
            <person name="Wang X.J."/>
            <person name="Zhu J.G."/>
            <person name="Ruan X.D."/>
            <person name="Zhao L."/>
            <person name="Wei J.T."/>
            <person name="Ye R.Z."/>
            <person name="Que T.C."/>
            <person name="Du C.H."/>
            <person name="Zhou Y.H."/>
            <person name="Cheng J.X."/>
            <person name="Dai P.F."/>
            <person name="Guo W.B."/>
            <person name="Han X.H."/>
            <person name="Huang E.J."/>
            <person name="Li L.F."/>
            <person name="Wei W."/>
            <person name="Gao Y.C."/>
            <person name="Liu J.Z."/>
            <person name="Shao H.Z."/>
            <person name="Wang X."/>
            <person name="Wang C.C."/>
            <person name="Yang T.C."/>
            <person name="Huo Q.B."/>
            <person name="Li W."/>
            <person name="Chen H.Y."/>
            <person name="Chen S.E."/>
            <person name="Zhou L.G."/>
            <person name="Ni X.B."/>
            <person name="Tian J.H."/>
            <person name="Sheng Y."/>
            <person name="Liu T."/>
            <person name="Pan Y.S."/>
            <person name="Xia L.Y."/>
            <person name="Li J."/>
            <person name="Zhao F."/>
            <person name="Cao W.C."/>
        </authorList>
    </citation>
    <scope>NUCLEOTIDE SEQUENCE [LARGE SCALE GENOMIC DNA]</scope>
    <source>
        <strain evidence="1">Iper-2018</strain>
    </source>
</reference>
<protein>
    <submittedName>
        <fullName evidence="1">Uncharacterized protein</fullName>
    </submittedName>
</protein>
<organism evidence="1 2">
    <name type="scientific">Ixodes persulcatus</name>
    <name type="common">Taiga tick</name>
    <dbReference type="NCBI Taxonomy" id="34615"/>
    <lineage>
        <taxon>Eukaryota</taxon>
        <taxon>Metazoa</taxon>
        <taxon>Ecdysozoa</taxon>
        <taxon>Arthropoda</taxon>
        <taxon>Chelicerata</taxon>
        <taxon>Arachnida</taxon>
        <taxon>Acari</taxon>
        <taxon>Parasitiformes</taxon>
        <taxon>Ixodida</taxon>
        <taxon>Ixodoidea</taxon>
        <taxon>Ixodidae</taxon>
        <taxon>Ixodinae</taxon>
        <taxon>Ixodes</taxon>
    </lineage>
</organism>
<name>A0AC60QV39_IXOPE</name>
<gene>
    <name evidence="1" type="ORF">HPB47_014786</name>
</gene>
<dbReference type="EMBL" id="JABSTQ010003238">
    <property type="protein sequence ID" value="KAG0443553.1"/>
    <property type="molecule type" value="Genomic_DNA"/>
</dbReference>
<keyword evidence="2" id="KW-1185">Reference proteome</keyword>